<dbReference type="EMBL" id="CAJOBA010001508">
    <property type="protein sequence ID" value="CAF3599720.1"/>
    <property type="molecule type" value="Genomic_DNA"/>
</dbReference>
<sequence length="636" mass="72333">MFRSRCHRPQHKSDSIEYHTSHSQISFLLLPSSSQSVNSSSTKCSPHLHPTLITFPSNATLKMILSQADFINLAAKYSSIPVTTTDGNPQHNAAHFELEGKSLDENLQFSSIILIKALVLVINDNIQLKFHESKRLLPDSVTIEEHRKGLVLRLPIDNGQRSKSAEQYTYPNESLDLLFDTLHGELSYLTEYLKSHWGERHEFTVYPIQQEKQSEEKQWNEWETGIYKMCGDVDGTVNIALASDWGAGTLEAVLVASSMMNGLDLTIQQQQATFNLPHYSIHLGDIYYVGLPTEVQHCCLGIKPHWAERGVRWPIGQNGSFTIPGNHELYSRGFGYWDYFLPQLGLFNPEDLTHPTQPQKTSYWLLENEQWRIIGLDTGYESFSLLTIDNFSIKLPQELMDWLKTVVGLGPQMTDKRGLLFFSHHQVISAWDEKPYTGAQTPVRNNLVHFPEQIASLLPEGQTVLYLWGHEHRLSFYEKQTIEPVTNSGKKLTLYGRCIGNSGFPTLATELPIKARETKLLFYDDRLFNVEGNNAWTDMALGFNGYVTMKFVRPKQLGETSLYLSYKSLSLNKEGQLTNENPTILINEEWAVDLNGNAVLIKLQPMNQEMTKSVHIDMNKHELTSTSNESDCCTTL</sequence>
<evidence type="ECO:0000313" key="2">
    <source>
        <dbReference type="EMBL" id="CAF0815643.1"/>
    </source>
</evidence>
<dbReference type="GO" id="GO:0016787">
    <property type="term" value="F:hydrolase activity"/>
    <property type="evidence" value="ECO:0007669"/>
    <property type="project" value="InterPro"/>
</dbReference>
<feature type="domain" description="Calcineurin-like phosphoesterase" evidence="1">
    <location>
        <begin position="277"/>
        <end position="473"/>
    </location>
</feature>
<proteinExistence type="predicted"/>
<dbReference type="Proteomes" id="UP000677228">
    <property type="component" value="Unassembled WGS sequence"/>
</dbReference>
<dbReference type="SUPFAM" id="SSF56300">
    <property type="entry name" value="Metallo-dependent phosphatases"/>
    <property type="match status" value="1"/>
</dbReference>
<dbReference type="Gene3D" id="3.60.21.10">
    <property type="match status" value="1"/>
</dbReference>
<accession>A0A8S2D0K6</accession>
<evidence type="ECO:0000313" key="3">
    <source>
        <dbReference type="EMBL" id="CAF3599720.1"/>
    </source>
</evidence>
<reference evidence="2" key="1">
    <citation type="submission" date="2021-02" db="EMBL/GenBank/DDBJ databases">
        <authorList>
            <person name="Nowell W R."/>
        </authorList>
    </citation>
    <scope>NUCLEOTIDE SEQUENCE</scope>
</reference>
<dbReference type="Proteomes" id="UP000682733">
    <property type="component" value="Unassembled WGS sequence"/>
</dbReference>
<dbReference type="EMBL" id="CAJNOK010001508">
    <property type="protein sequence ID" value="CAF0815643.1"/>
    <property type="molecule type" value="Genomic_DNA"/>
</dbReference>
<dbReference type="AlphaFoldDB" id="A0A8S2D0K6"/>
<dbReference type="Pfam" id="PF00149">
    <property type="entry name" value="Metallophos"/>
    <property type="match status" value="1"/>
</dbReference>
<gene>
    <name evidence="2" type="ORF">OVA965_LOCUS5379</name>
    <name evidence="3" type="ORF">TMI583_LOCUS5377</name>
</gene>
<dbReference type="InterPro" id="IPR029052">
    <property type="entry name" value="Metallo-depent_PP-like"/>
</dbReference>
<evidence type="ECO:0000313" key="4">
    <source>
        <dbReference type="Proteomes" id="UP000677228"/>
    </source>
</evidence>
<name>A0A8S2D0K6_9BILA</name>
<organism evidence="2 4">
    <name type="scientific">Didymodactylos carnosus</name>
    <dbReference type="NCBI Taxonomy" id="1234261"/>
    <lineage>
        <taxon>Eukaryota</taxon>
        <taxon>Metazoa</taxon>
        <taxon>Spiralia</taxon>
        <taxon>Gnathifera</taxon>
        <taxon>Rotifera</taxon>
        <taxon>Eurotatoria</taxon>
        <taxon>Bdelloidea</taxon>
        <taxon>Philodinida</taxon>
        <taxon>Philodinidae</taxon>
        <taxon>Didymodactylos</taxon>
    </lineage>
</organism>
<dbReference type="InterPro" id="IPR004843">
    <property type="entry name" value="Calcineurin-like_PHP"/>
</dbReference>
<evidence type="ECO:0000259" key="1">
    <source>
        <dbReference type="Pfam" id="PF00149"/>
    </source>
</evidence>
<comment type="caution">
    <text evidence="2">The sequence shown here is derived from an EMBL/GenBank/DDBJ whole genome shotgun (WGS) entry which is preliminary data.</text>
</comment>
<protein>
    <recommendedName>
        <fullName evidence="1">Calcineurin-like phosphoesterase domain-containing protein</fullName>
    </recommendedName>
</protein>